<protein>
    <recommendedName>
        <fullName evidence="5">Selenoprotein P N-terminal domain-containing protein</fullName>
    </recommendedName>
</protein>
<keyword evidence="4" id="KW-1185">Reference proteome</keyword>
<dbReference type="EnsemblMetazoa" id="AFAF019312-RA">
    <property type="protein sequence ID" value="AFAF019312-PA"/>
    <property type="gene ID" value="AFAF019312"/>
</dbReference>
<dbReference type="SUPFAM" id="SSF50353">
    <property type="entry name" value="Cytokine"/>
    <property type="match status" value="1"/>
</dbReference>
<feature type="compositionally biased region" description="Basic residues" evidence="1">
    <location>
        <begin position="217"/>
        <end position="226"/>
    </location>
</feature>
<feature type="region of interest" description="Disordered" evidence="1">
    <location>
        <begin position="110"/>
        <end position="252"/>
    </location>
</feature>
<dbReference type="AlphaFoldDB" id="A0A182QYA6"/>
<feature type="compositionally biased region" description="Basic and acidic residues" evidence="1">
    <location>
        <begin position="140"/>
        <end position="154"/>
    </location>
</feature>
<keyword evidence="2" id="KW-0732">Signal</keyword>
<dbReference type="VEuPathDB" id="VectorBase:AFAF019312"/>
<organism evidence="3 4">
    <name type="scientific">Anopheles farauti</name>
    <dbReference type="NCBI Taxonomy" id="69004"/>
    <lineage>
        <taxon>Eukaryota</taxon>
        <taxon>Metazoa</taxon>
        <taxon>Ecdysozoa</taxon>
        <taxon>Arthropoda</taxon>
        <taxon>Hexapoda</taxon>
        <taxon>Insecta</taxon>
        <taxon>Pterygota</taxon>
        <taxon>Neoptera</taxon>
        <taxon>Endopterygota</taxon>
        <taxon>Diptera</taxon>
        <taxon>Nematocera</taxon>
        <taxon>Culicoidea</taxon>
        <taxon>Culicidae</taxon>
        <taxon>Anophelinae</taxon>
        <taxon>Anopheles</taxon>
    </lineage>
</organism>
<evidence type="ECO:0000256" key="1">
    <source>
        <dbReference type="SAM" id="MobiDB-lite"/>
    </source>
</evidence>
<feature type="compositionally biased region" description="Low complexity" evidence="1">
    <location>
        <begin position="227"/>
        <end position="242"/>
    </location>
</feature>
<evidence type="ECO:0000313" key="3">
    <source>
        <dbReference type="EnsemblMetazoa" id="AFAF019312-PA"/>
    </source>
</evidence>
<dbReference type="STRING" id="69004.A0A182QYA6"/>
<feature type="compositionally biased region" description="Basic and acidic residues" evidence="1">
    <location>
        <begin position="243"/>
        <end position="252"/>
    </location>
</feature>
<dbReference type="InterPro" id="IPR008996">
    <property type="entry name" value="IL1/FGF"/>
</dbReference>
<evidence type="ECO:0000256" key="2">
    <source>
        <dbReference type="SAM" id="SignalP"/>
    </source>
</evidence>
<sequence>MLSGRIRGRALALLGALLLVILVWPPCCATMPKPLPPTTPWDVVPPARPHPAAAVLPVPSVQPWPTGEKGRIERSASEQGEQHRRQDAAESDHRKSRRVSEFYRFLRALSATQAEPSPRTTATATRQSATVVQELNLPSRDARDHFTEPIDKNKSQSVRSQDNAPGRVRDARRFDDTIRVGRRARREAPPHGGVSPHHRHQHQVGPGGPTNSTGVWHGRRGGRHQQQHQQQQKQHQLQQQLHRNNESNLDRNERSANLSHISGAARKIQLFIKNRYIQLLPDGTVNGTHDDLSDYKIVHRIMLDRGFAP</sequence>
<evidence type="ECO:0008006" key="5">
    <source>
        <dbReference type="Google" id="ProtNLM"/>
    </source>
</evidence>
<reference evidence="3" key="2">
    <citation type="submission" date="2020-05" db="UniProtKB">
        <authorList>
            <consortium name="EnsemblMetazoa"/>
        </authorList>
    </citation>
    <scope>IDENTIFICATION</scope>
    <source>
        <strain evidence="3">FAR1</strain>
    </source>
</reference>
<feature type="compositionally biased region" description="Low complexity" evidence="1">
    <location>
        <begin position="116"/>
        <end position="133"/>
    </location>
</feature>
<feature type="region of interest" description="Disordered" evidence="1">
    <location>
        <begin position="57"/>
        <end position="96"/>
    </location>
</feature>
<reference evidence="4" key="1">
    <citation type="submission" date="2014-01" db="EMBL/GenBank/DDBJ databases">
        <title>The Genome Sequence of Anopheles farauti FAR1 (V2).</title>
        <authorList>
            <consortium name="The Broad Institute Genomics Platform"/>
            <person name="Neafsey D.E."/>
            <person name="Besansky N."/>
            <person name="Howell P."/>
            <person name="Walton C."/>
            <person name="Young S.K."/>
            <person name="Zeng Q."/>
            <person name="Gargeya S."/>
            <person name="Fitzgerald M."/>
            <person name="Haas B."/>
            <person name="Abouelleil A."/>
            <person name="Allen A.W."/>
            <person name="Alvarado L."/>
            <person name="Arachchi H.M."/>
            <person name="Berlin A.M."/>
            <person name="Chapman S.B."/>
            <person name="Gainer-Dewar J."/>
            <person name="Goldberg J."/>
            <person name="Griggs A."/>
            <person name="Gujja S."/>
            <person name="Hansen M."/>
            <person name="Howarth C."/>
            <person name="Imamovic A."/>
            <person name="Ireland A."/>
            <person name="Larimer J."/>
            <person name="McCowan C."/>
            <person name="Murphy C."/>
            <person name="Pearson M."/>
            <person name="Poon T.W."/>
            <person name="Priest M."/>
            <person name="Roberts A."/>
            <person name="Saif S."/>
            <person name="Shea T."/>
            <person name="Sisk P."/>
            <person name="Sykes S."/>
            <person name="Wortman J."/>
            <person name="Nusbaum C."/>
            <person name="Birren B."/>
        </authorList>
    </citation>
    <scope>NUCLEOTIDE SEQUENCE [LARGE SCALE GENOMIC DNA]</scope>
    <source>
        <strain evidence="4">FAR1</strain>
    </source>
</reference>
<dbReference type="Gene3D" id="2.80.10.50">
    <property type="match status" value="1"/>
</dbReference>
<dbReference type="Proteomes" id="UP000075886">
    <property type="component" value="Unassembled WGS sequence"/>
</dbReference>
<dbReference type="EMBL" id="AXCN02000122">
    <property type="status" value="NOT_ANNOTATED_CDS"/>
    <property type="molecule type" value="Genomic_DNA"/>
</dbReference>
<evidence type="ECO:0000313" key="4">
    <source>
        <dbReference type="Proteomes" id="UP000075886"/>
    </source>
</evidence>
<accession>A0A182QYA6</accession>
<name>A0A182QYA6_9DIPT</name>
<feature type="signal peptide" evidence="2">
    <location>
        <begin position="1"/>
        <end position="29"/>
    </location>
</feature>
<feature type="chain" id="PRO_5008133610" description="Selenoprotein P N-terminal domain-containing protein" evidence="2">
    <location>
        <begin position="30"/>
        <end position="309"/>
    </location>
</feature>
<feature type="compositionally biased region" description="Basic and acidic residues" evidence="1">
    <location>
        <begin position="167"/>
        <end position="179"/>
    </location>
</feature>
<proteinExistence type="predicted"/>
<feature type="compositionally biased region" description="Basic and acidic residues" evidence="1">
    <location>
        <begin position="68"/>
        <end position="96"/>
    </location>
</feature>